<dbReference type="Proteomes" id="UP000824469">
    <property type="component" value="Unassembled WGS sequence"/>
</dbReference>
<name>A0AA38C3L0_TAXCH</name>
<comment type="caution">
    <text evidence="2">The sequence shown here is derived from an EMBL/GenBank/DDBJ whole genome shotgun (WGS) entry which is preliminary data.</text>
</comment>
<keyword evidence="3" id="KW-1185">Reference proteome</keyword>
<evidence type="ECO:0000313" key="3">
    <source>
        <dbReference type="Proteomes" id="UP000824469"/>
    </source>
</evidence>
<proteinExistence type="predicted"/>
<feature type="region of interest" description="Disordered" evidence="1">
    <location>
        <begin position="1"/>
        <end position="20"/>
    </location>
</feature>
<evidence type="ECO:0000313" key="2">
    <source>
        <dbReference type="EMBL" id="KAH9293225.1"/>
    </source>
</evidence>
<dbReference type="AlphaFoldDB" id="A0AA38C3L0"/>
<reference evidence="2 3" key="1">
    <citation type="journal article" date="2021" name="Nat. Plants">
        <title>The Taxus genome provides insights into paclitaxel biosynthesis.</title>
        <authorList>
            <person name="Xiong X."/>
            <person name="Gou J."/>
            <person name="Liao Q."/>
            <person name="Li Y."/>
            <person name="Zhou Q."/>
            <person name="Bi G."/>
            <person name="Li C."/>
            <person name="Du R."/>
            <person name="Wang X."/>
            <person name="Sun T."/>
            <person name="Guo L."/>
            <person name="Liang H."/>
            <person name="Lu P."/>
            <person name="Wu Y."/>
            <person name="Zhang Z."/>
            <person name="Ro D.K."/>
            <person name="Shang Y."/>
            <person name="Huang S."/>
            <person name="Yan J."/>
        </authorList>
    </citation>
    <scope>NUCLEOTIDE SEQUENCE [LARGE SCALE GENOMIC DNA]</scope>
    <source>
        <strain evidence="2">Ta-2019</strain>
    </source>
</reference>
<organism evidence="2 3">
    <name type="scientific">Taxus chinensis</name>
    <name type="common">Chinese yew</name>
    <name type="synonym">Taxus wallichiana var. chinensis</name>
    <dbReference type="NCBI Taxonomy" id="29808"/>
    <lineage>
        <taxon>Eukaryota</taxon>
        <taxon>Viridiplantae</taxon>
        <taxon>Streptophyta</taxon>
        <taxon>Embryophyta</taxon>
        <taxon>Tracheophyta</taxon>
        <taxon>Spermatophyta</taxon>
        <taxon>Pinopsida</taxon>
        <taxon>Pinidae</taxon>
        <taxon>Conifers II</taxon>
        <taxon>Cupressales</taxon>
        <taxon>Taxaceae</taxon>
        <taxon>Taxus</taxon>
    </lineage>
</organism>
<dbReference type="EMBL" id="JAHRHJ020001431">
    <property type="protein sequence ID" value="KAH9293225.1"/>
    <property type="molecule type" value="Genomic_DNA"/>
</dbReference>
<feature type="compositionally biased region" description="Basic residues" evidence="1">
    <location>
        <begin position="1"/>
        <end position="10"/>
    </location>
</feature>
<sequence>MSRFLKRKLKNFKETPPTLRKNETTSAIQLSTAYSRKEASGAFVPEPSPLSSKNGLLVSMKISGVQESLIGNSSDFSAQRKPFNDNTGLVSALKTSVFGNRPNVFVTAMPEKRKISWQDQISLE</sequence>
<protein>
    <submittedName>
        <fullName evidence="2">Uncharacterized protein</fullName>
    </submittedName>
</protein>
<evidence type="ECO:0000256" key="1">
    <source>
        <dbReference type="SAM" id="MobiDB-lite"/>
    </source>
</evidence>
<accession>A0AA38C3L0</accession>
<gene>
    <name evidence="2" type="ORF">KI387_041570</name>
</gene>
<feature type="non-terminal residue" evidence="2">
    <location>
        <position position="1"/>
    </location>
</feature>